<feature type="compositionally biased region" description="Basic and acidic residues" evidence="6">
    <location>
        <begin position="109"/>
        <end position="123"/>
    </location>
</feature>
<dbReference type="EMBL" id="CAJOBO010001756">
    <property type="protein sequence ID" value="CAF4406752.1"/>
    <property type="molecule type" value="Genomic_DNA"/>
</dbReference>
<dbReference type="Gene3D" id="3.40.50.300">
    <property type="entry name" value="P-loop containing nucleotide triphosphate hydrolases"/>
    <property type="match status" value="1"/>
</dbReference>
<evidence type="ECO:0000256" key="3">
    <source>
        <dbReference type="ARBA" id="ARBA00023054"/>
    </source>
</evidence>
<feature type="domain" description="CP-type G" evidence="7">
    <location>
        <begin position="146"/>
        <end position="332"/>
    </location>
</feature>
<dbReference type="FunFam" id="3.40.50.300:FF:000493">
    <property type="entry name" value="Guanine nucleotide-binding protein-like 3-like protein"/>
    <property type="match status" value="1"/>
</dbReference>
<organism evidence="8 9">
    <name type="scientific">Rotaria socialis</name>
    <dbReference type="NCBI Taxonomy" id="392032"/>
    <lineage>
        <taxon>Eukaryota</taxon>
        <taxon>Metazoa</taxon>
        <taxon>Spiralia</taxon>
        <taxon>Gnathifera</taxon>
        <taxon>Rotifera</taxon>
        <taxon>Eurotatoria</taxon>
        <taxon>Bdelloidea</taxon>
        <taxon>Philodinida</taxon>
        <taxon>Philodinidae</taxon>
        <taxon>Rotaria</taxon>
    </lineage>
</organism>
<protein>
    <recommendedName>
        <fullName evidence="7">CP-type G domain-containing protein</fullName>
    </recommendedName>
</protein>
<dbReference type="InterPro" id="IPR030378">
    <property type="entry name" value="G_CP_dom"/>
</dbReference>
<gene>
    <name evidence="8" type="ORF">HFQ381_LOCUS20487</name>
</gene>
<keyword evidence="4" id="KW-0342">GTP-binding</keyword>
<evidence type="ECO:0000259" key="7">
    <source>
        <dbReference type="PROSITE" id="PS51721"/>
    </source>
</evidence>
<comment type="subcellular location">
    <subcellularLocation>
        <location evidence="1">Nucleus</location>
    </subcellularLocation>
</comment>
<dbReference type="PANTHER" id="PTHR11089:SF30">
    <property type="entry name" value="GUANINE NUCLEOTIDE-BINDING PROTEIN-LIKE 3 HOMOLOG"/>
    <property type="match status" value="1"/>
</dbReference>
<evidence type="ECO:0000256" key="5">
    <source>
        <dbReference type="ARBA" id="ARBA00023242"/>
    </source>
</evidence>
<dbReference type="InterPro" id="IPR027417">
    <property type="entry name" value="P-loop_NTPase"/>
</dbReference>
<dbReference type="InterPro" id="IPR014813">
    <property type="entry name" value="Gnl3_N_dom"/>
</dbReference>
<evidence type="ECO:0000256" key="6">
    <source>
        <dbReference type="SAM" id="MobiDB-lite"/>
    </source>
</evidence>
<feature type="region of interest" description="Disordered" evidence="6">
    <location>
        <begin position="470"/>
        <end position="490"/>
    </location>
</feature>
<dbReference type="Proteomes" id="UP000663851">
    <property type="component" value="Unassembled WGS sequence"/>
</dbReference>
<feature type="region of interest" description="Disordered" evidence="6">
    <location>
        <begin position="85"/>
        <end position="141"/>
    </location>
</feature>
<dbReference type="Pfam" id="PF08701">
    <property type="entry name" value="GN3L_Grn1"/>
    <property type="match status" value="1"/>
</dbReference>
<dbReference type="PROSITE" id="PS51721">
    <property type="entry name" value="G_CP"/>
    <property type="match status" value="1"/>
</dbReference>
<dbReference type="InterPro" id="IPR006073">
    <property type="entry name" value="GTP-bd"/>
</dbReference>
<feature type="non-terminal residue" evidence="8">
    <location>
        <position position="1"/>
    </location>
</feature>
<dbReference type="InterPro" id="IPR023179">
    <property type="entry name" value="GTP-bd_ortho_bundle_sf"/>
</dbReference>
<reference evidence="8" key="1">
    <citation type="submission" date="2021-02" db="EMBL/GenBank/DDBJ databases">
        <authorList>
            <person name="Nowell W R."/>
        </authorList>
    </citation>
    <scope>NUCLEOTIDE SEQUENCE</scope>
</reference>
<dbReference type="AlphaFoldDB" id="A0A820PQ60"/>
<dbReference type="InterPro" id="IPR050755">
    <property type="entry name" value="TRAFAC_YlqF/YawG_RiboMat"/>
</dbReference>
<feature type="compositionally biased region" description="Acidic residues" evidence="6">
    <location>
        <begin position="498"/>
        <end position="507"/>
    </location>
</feature>
<dbReference type="PANTHER" id="PTHR11089">
    <property type="entry name" value="GTP-BINDING PROTEIN-RELATED"/>
    <property type="match status" value="1"/>
</dbReference>
<dbReference type="PRINTS" id="PR00326">
    <property type="entry name" value="GTP1OBG"/>
</dbReference>
<feature type="compositionally biased region" description="Basic residues" evidence="6">
    <location>
        <begin position="30"/>
        <end position="52"/>
    </location>
</feature>
<proteinExistence type="predicted"/>
<evidence type="ECO:0000256" key="1">
    <source>
        <dbReference type="ARBA" id="ARBA00004123"/>
    </source>
</evidence>
<comment type="caution">
    <text evidence="8">The sequence shown here is derived from an EMBL/GenBank/DDBJ whole genome shotgun (WGS) entry which is preliminary data.</text>
</comment>
<dbReference type="GO" id="GO:0005730">
    <property type="term" value="C:nucleolus"/>
    <property type="evidence" value="ECO:0007669"/>
    <property type="project" value="TreeGrafter"/>
</dbReference>
<evidence type="ECO:0000313" key="8">
    <source>
        <dbReference type="EMBL" id="CAF4406752.1"/>
    </source>
</evidence>
<dbReference type="SUPFAM" id="SSF52540">
    <property type="entry name" value="P-loop containing nucleoside triphosphate hydrolases"/>
    <property type="match status" value="1"/>
</dbReference>
<keyword evidence="5" id="KW-0539">Nucleus</keyword>
<keyword evidence="2" id="KW-0547">Nucleotide-binding</keyword>
<feature type="region of interest" description="Disordered" evidence="6">
    <location>
        <begin position="30"/>
        <end position="59"/>
    </location>
</feature>
<evidence type="ECO:0000256" key="4">
    <source>
        <dbReference type="ARBA" id="ARBA00023134"/>
    </source>
</evidence>
<sequence length="609" mass="69454">LFTVDDMVKLSKKSKRVSCAHRYSIAKKVRGHNKKMRKEARKHPELKKKKSKDIKIPKLAPFKSELLQQAEEAKKQLEEERQLKRQQRALARQQKKIERPKSLESMVTDVERRQNKFDHEKLPTNDQMNASSEGGEGDERSRKTFYREFKKVVDASDIIIQVLDARDPLGCRCPQVEEAVLTSGKNKKLILLLNKIDLIPRDNLDKWLKYLRNEFPTIAFRSSTQNQRDRLGHVKASLKACDEHLLKSSNKCIGASTLMNLLSNYCRKFDIKTSITVGIVGFPNVGKSSVINSLKRSQACETGSMPGITKQMQTIKLDKLIKLFDSPGIVMSKDTNPASLVLRNCIRIETIENPVPAIELLLNRCSKEQMMLQYNLSDFKDVNEFLSKMALKMGSLKKGGIPDINKAAQRILSDWTCGKLTYFTEPPERTGEIISTELLTQMKAAFDIDGLLKNEDEQLKDLLNTPLTGISLPASIPTQADMDLDNDENISEDENNLTEEMNQDDDENHQPTAKDSKKVRFTVQVNDKTKHLSKKQAADLADKEHNNEIRRSVKRSNLVRKQEFKKNKKNQKRTEKSVSNLGDALDSIIRLTTTSKSKDDSYNFETDFV</sequence>
<dbReference type="Pfam" id="PF01926">
    <property type="entry name" value="MMR_HSR1"/>
    <property type="match status" value="1"/>
</dbReference>
<name>A0A820PQ60_9BILA</name>
<evidence type="ECO:0000256" key="2">
    <source>
        <dbReference type="ARBA" id="ARBA00022741"/>
    </source>
</evidence>
<dbReference type="Gene3D" id="1.10.1580.10">
    <property type="match status" value="1"/>
</dbReference>
<dbReference type="FunFam" id="1.10.1580.10:FF:000002">
    <property type="entry name" value="Guanine nucleotide-binding protein-like 3 (nucleolar)-like"/>
    <property type="match status" value="1"/>
</dbReference>
<evidence type="ECO:0000313" key="9">
    <source>
        <dbReference type="Proteomes" id="UP000663851"/>
    </source>
</evidence>
<accession>A0A820PQ60</accession>
<feature type="compositionally biased region" description="Basic and acidic residues" evidence="6">
    <location>
        <begin position="508"/>
        <end position="517"/>
    </location>
</feature>
<keyword evidence="3" id="KW-0175">Coiled coil</keyword>
<feature type="region of interest" description="Disordered" evidence="6">
    <location>
        <begin position="498"/>
        <end position="517"/>
    </location>
</feature>
<dbReference type="CDD" id="cd04178">
    <property type="entry name" value="Nucleostemin_like"/>
    <property type="match status" value="1"/>
</dbReference>
<dbReference type="GO" id="GO:0005525">
    <property type="term" value="F:GTP binding"/>
    <property type="evidence" value="ECO:0007669"/>
    <property type="project" value="UniProtKB-KW"/>
</dbReference>